<dbReference type="InterPro" id="IPR001466">
    <property type="entry name" value="Beta-lactam-related"/>
</dbReference>
<dbReference type="AlphaFoldDB" id="A0A517P3M5"/>
<evidence type="ECO:0000256" key="1">
    <source>
        <dbReference type="ARBA" id="ARBA00022801"/>
    </source>
</evidence>
<dbReference type="Pfam" id="PF00144">
    <property type="entry name" value="Beta-lactamase"/>
    <property type="match status" value="1"/>
</dbReference>
<organism evidence="3 4">
    <name type="scientific">Alienimonas californiensis</name>
    <dbReference type="NCBI Taxonomy" id="2527989"/>
    <lineage>
        <taxon>Bacteria</taxon>
        <taxon>Pseudomonadati</taxon>
        <taxon>Planctomycetota</taxon>
        <taxon>Planctomycetia</taxon>
        <taxon>Planctomycetales</taxon>
        <taxon>Planctomycetaceae</taxon>
        <taxon>Alienimonas</taxon>
    </lineage>
</organism>
<reference evidence="3 4" key="1">
    <citation type="submission" date="2019-02" db="EMBL/GenBank/DDBJ databases">
        <title>Deep-cultivation of Planctomycetes and their phenomic and genomic characterization uncovers novel biology.</title>
        <authorList>
            <person name="Wiegand S."/>
            <person name="Jogler M."/>
            <person name="Boedeker C."/>
            <person name="Pinto D."/>
            <person name="Vollmers J."/>
            <person name="Rivas-Marin E."/>
            <person name="Kohn T."/>
            <person name="Peeters S.H."/>
            <person name="Heuer A."/>
            <person name="Rast P."/>
            <person name="Oberbeckmann S."/>
            <person name="Bunk B."/>
            <person name="Jeske O."/>
            <person name="Meyerdierks A."/>
            <person name="Storesund J.E."/>
            <person name="Kallscheuer N."/>
            <person name="Luecker S."/>
            <person name="Lage O.M."/>
            <person name="Pohl T."/>
            <person name="Merkel B.J."/>
            <person name="Hornburger P."/>
            <person name="Mueller R.-W."/>
            <person name="Bruemmer F."/>
            <person name="Labrenz M."/>
            <person name="Spormann A.M."/>
            <person name="Op den Camp H."/>
            <person name="Overmann J."/>
            <person name="Amann R."/>
            <person name="Jetten M.S.M."/>
            <person name="Mascher T."/>
            <person name="Medema M.H."/>
            <person name="Devos D.P."/>
            <person name="Kaster A.-K."/>
            <person name="Ovreas L."/>
            <person name="Rohde M."/>
            <person name="Galperin M.Y."/>
            <person name="Jogler C."/>
        </authorList>
    </citation>
    <scope>NUCLEOTIDE SEQUENCE [LARGE SCALE GENOMIC DNA]</scope>
    <source>
        <strain evidence="3 4">CA12</strain>
    </source>
</reference>
<dbReference type="PANTHER" id="PTHR43283">
    <property type="entry name" value="BETA-LACTAMASE-RELATED"/>
    <property type="match status" value="1"/>
</dbReference>
<evidence type="ECO:0000313" key="3">
    <source>
        <dbReference type="EMBL" id="QDT13976.1"/>
    </source>
</evidence>
<dbReference type="KEGG" id="acaf:CA12_00440"/>
<dbReference type="InterPro" id="IPR050789">
    <property type="entry name" value="Diverse_Enzym_Activities"/>
</dbReference>
<dbReference type="InterPro" id="IPR012338">
    <property type="entry name" value="Beta-lactam/transpept-like"/>
</dbReference>
<keyword evidence="1 3" id="KW-0378">Hydrolase</keyword>
<accession>A0A517P3M5</accession>
<proteinExistence type="predicted"/>
<keyword evidence="4" id="KW-1185">Reference proteome</keyword>
<feature type="domain" description="Beta-lactamase-related" evidence="2">
    <location>
        <begin position="27"/>
        <end position="358"/>
    </location>
</feature>
<dbReference type="OrthoDB" id="9801061at2"/>
<dbReference type="SUPFAM" id="SSF56601">
    <property type="entry name" value="beta-lactamase/transpeptidase-like"/>
    <property type="match status" value="1"/>
</dbReference>
<dbReference type="EC" id="3.1.1.-" evidence="3"/>
<evidence type="ECO:0000259" key="2">
    <source>
        <dbReference type="Pfam" id="PF00144"/>
    </source>
</evidence>
<dbReference type="Gene3D" id="3.40.710.10">
    <property type="entry name" value="DD-peptidase/beta-lactamase superfamily"/>
    <property type="match status" value="1"/>
</dbReference>
<dbReference type="RefSeq" id="WP_145356594.1">
    <property type="nucleotide sequence ID" value="NZ_CP036265.1"/>
</dbReference>
<protein>
    <submittedName>
        <fullName evidence="3">Esterase EstB</fullName>
        <ecNumber evidence="3">3.1.1.-</ecNumber>
    </submittedName>
</protein>
<dbReference type="Proteomes" id="UP000318741">
    <property type="component" value="Chromosome"/>
</dbReference>
<name>A0A517P3M5_9PLAN</name>
<evidence type="ECO:0000313" key="4">
    <source>
        <dbReference type="Proteomes" id="UP000318741"/>
    </source>
</evidence>
<dbReference type="EMBL" id="CP036265">
    <property type="protein sequence ID" value="QDT13976.1"/>
    <property type="molecule type" value="Genomic_DNA"/>
</dbReference>
<dbReference type="PANTHER" id="PTHR43283:SF11">
    <property type="entry name" value="BETA-LACTAMASE-RELATED DOMAIN-CONTAINING PROTEIN"/>
    <property type="match status" value="1"/>
</dbReference>
<dbReference type="GO" id="GO:0016787">
    <property type="term" value="F:hydrolase activity"/>
    <property type="evidence" value="ECO:0007669"/>
    <property type="project" value="UniProtKB-KW"/>
</dbReference>
<sequence>MPAALLLALCCVAPEDGRNWDARLAPIDRIVAEGIEDGEMPGCVVLVGRRDGVVWRKAYGDRAVEPQREPMTLDTRFDLASLTKPVVTAFCVHHLAERGELDLNAPVAARLPAFGAEGKGTITPVHLLTHTGGLIADNALSDYRDGPDAAWAAICKLKPLAAPGERFVYSDVGFITLGRLVEEVSGRPLDEYAAAHLFKPLALTRTGFNPPETVRGEIAPTERQGDDWLRGRVHDPRAAALGGVAGHAGLFATADDLGRFARMLLGEGRLEEDGSPRLLTAETVRAMIAPRSVPGGARTRGWDNRSAYSSNRGDLFSDAAFGHGGFTGTALWIDPERDLCVVFLSSRLHPDGRGSVNRLIGRINTVAAAALCEGEL</sequence>
<gene>
    <name evidence="3" type="primary">estB_1</name>
    <name evidence="3" type="ORF">CA12_00440</name>
</gene>